<dbReference type="Gene3D" id="2.170.16.10">
    <property type="entry name" value="Hedgehog/Intein (Hint) domain"/>
    <property type="match status" value="1"/>
</dbReference>
<dbReference type="PROSITE" id="PS50234">
    <property type="entry name" value="VWFA"/>
    <property type="match status" value="1"/>
</dbReference>
<protein>
    <submittedName>
        <fullName evidence="2">von willebrand factor type A domain protein</fullName>
    </submittedName>
</protein>
<feature type="domain" description="VWFA" evidence="1">
    <location>
        <begin position="92"/>
        <end position="292"/>
    </location>
</feature>
<evidence type="ECO:0000259" key="1">
    <source>
        <dbReference type="PROSITE" id="PS50234"/>
    </source>
</evidence>
<dbReference type="Pfam" id="PF14623">
    <property type="entry name" value="Vint"/>
    <property type="match status" value="1"/>
</dbReference>
<dbReference type="PANTHER" id="PTHR10579">
    <property type="entry name" value="CALCIUM-ACTIVATED CHLORIDE CHANNEL REGULATOR"/>
    <property type="match status" value="1"/>
</dbReference>
<dbReference type="Gene3D" id="3.40.50.410">
    <property type="entry name" value="von Willebrand factor, type A domain"/>
    <property type="match status" value="1"/>
</dbReference>
<proteinExistence type="predicted"/>
<dbReference type="Pfam" id="PF14624">
    <property type="entry name" value="Vwaint"/>
    <property type="match status" value="1"/>
</dbReference>
<dbReference type="SUPFAM" id="SSF53300">
    <property type="entry name" value="vWA-like"/>
    <property type="match status" value="1"/>
</dbReference>
<dbReference type="InterPro" id="IPR039510">
    <property type="entry name" value="Vint_dom"/>
</dbReference>
<organism evidence="2">
    <name type="scientific">Marseillevirus LCMAC101</name>
    <dbReference type="NCBI Taxonomy" id="2506602"/>
    <lineage>
        <taxon>Viruses</taxon>
        <taxon>Varidnaviria</taxon>
        <taxon>Bamfordvirae</taxon>
        <taxon>Nucleocytoviricota</taxon>
        <taxon>Megaviricetes</taxon>
        <taxon>Pimascovirales</taxon>
        <taxon>Pimascovirales incertae sedis</taxon>
        <taxon>Marseilleviridae</taxon>
    </lineage>
</organism>
<dbReference type="InterPro" id="IPR036465">
    <property type="entry name" value="vWFA_dom_sf"/>
</dbReference>
<reference evidence="2" key="1">
    <citation type="journal article" date="2019" name="MBio">
        <title>Virus Genomes from Deep Sea Sediments Expand the Ocean Megavirome and Support Independent Origins of Viral Gigantism.</title>
        <authorList>
            <person name="Backstrom D."/>
            <person name="Yutin N."/>
            <person name="Jorgensen S.L."/>
            <person name="Dharamshi J."/>
            <person name="Homa F."/>
            <person name="Zaremba-Niedwiedzka K."/>
            <person name="Spang A."/>
            <person name="Wolf Y.I."/>
            <person name="Koonin E.V."/>
            <person name="Ettema T.J."/>
        </authorList>
    </citation>
    <scope>NUCLEOTIDE SEQUENCE</scope>
</reference>
<gene>
    <name evidence="2" type="ORF">LCMAC101_06420</name>
</gene>
<dbReference type="SMART" id="SM00327">
    <property type="entry name" value="VWA"/>
    <property type="match status" value="1"/>
</dbReference>
<dbReference type="InterPro" id="IPR032838">
    <property type="entry name" value="Vwaint_dom"/>
</dbReference>
<dbReference type="PANTHER" id="PTHR10579:SF156">
    <property type="entry name" value="VWFA DOMAIN-CONTAINING PROTEIN"/>
    <property type="match status" value="1"/>
</dbReference>
<accession>A0A481YSW7</accession>
<dbReference type="InterPro" id="IPR002035">
    <property type="entry name" value="VWF_A"/>
</dbReference>
<evidence type="ECO:0000313" key="2">
    <source>
        <dbReference type="EMBL" id="QBK86047.1"/>
    </source>
</evidence>
<dbReference type="Pfam" id="PF00092">
    <property type="entry name" value="VWA"/>
    <property type="match status" value="1"/>
</dbReference>
<dbReference type="EMBL" id="MK500329">
    <property type="protein sequence ID" value="QBK86047.1"/>
    <property type="molecule type" value="Genomic_DNA"/>
</dbReference>
<dbReference type="InterPro" id="IPR051266">
    <property type="entry name" value="CLCR"/>
</dbReference>
<name>A0A481YSW7_9VIRU</name>
<sequence>MSQGDLKDDPIMKKEIESYLKKNRISSLLNRTVTISPGGSKEHRIEVEGSYTRVCMTPFPFPKTGDMGNTDDYFMHLKISTSETTDSRIPVDVCCVVDVSGSMIINATVQDVNGKKIEDTNLSILDVVKHAVRTIINGLKPTDRLCIVSFCNYTTDVLQLTYMDDSGKRRAETAVNSMETGGTTHLWDGLQAGMNMLRNDTMNGRFSSCFLLTDGRPNKDPPMGHLKAIQKYRRSYHSLPCTINTFGFGYDIDSDLLTMLAKEGKGNYTFIPDGGFVGTAFVNALSNLLSTFSNRVDILLDPLSDDVRLMKTGVDVVFGNLPMKRCPSSSAMVLGLSSLRFGQSRDVVVPVQIRRGAAVSIEKCVGIVVRYDTPSEEKGKACFDGELVLNDVSVQHQLARLHASDMLTMCSTTGSYDLGSARNILTDCINVIVSSSSSSQKPIQGLLKDLNKQATQALCKKDWFDKWGQYYLPSLAMAHSEQICTNFKDPGLQFYGGSLFLTIQDELDSIFLSLPAPAPAPTPKEEVYTPNYGGNSYQYNAPAYGGMSKSHAPVYTPPARQLSMSDYHCARSGCFADSCSVLMGDESQKKVSDVQRGDEISTGTGKNAKVVCVVKTLVNRCSVKLVKFPDGLVITEYHPVRIDDVWSFPIDLAPVSEVIDVTFVCSLVLDQGHVCIINGVECVCLGHNFTEEVVSHPFFGSEKVIDNLKMMKGWRNGMVILREDAFMKDDQDSLIDGIDLSKEIDNY</sequence>